<feature type="domain" description="Phosphodiester glycosidase" evidence="2">
    <location>
        <begin position="286"/>
        <end position="421"/>
    </location>
</feature>
<proteinExistence type="predicted"/>
<feature type="signal peptide" evidence="1">
    <location>
        <begin position="1"/>
        <end position="20"/>
    </location>
</feature>
<name>A0A9X2D6V6_9ACTN</name>
<keyword evidence="3" id="KW-0378">Hydrolase</keyword>
<accession>A0A9X2D6V6</accession>
<dbReference type="Pfam" id="PF09992">
    <property type="entry name" value="NAGPA"/>
    <property type="match status" value="1"/>
</dbReference>
<comment type="caution">
    <text evidence="3">The sequence shown here is derived from an EMBL/GenBank/DDBJ whole genome shotgun (WGS) entry which is preliminary data.</text>
</comment>
<evidence type="ECO:0000313" key="4">
    <source>
        <dbReference type="Proteomes" id="UP001139485"/>
    </source>
</evidence>
<protein>
    <submittedName>
        <fullName evidence="3">Phosphodiester glycosidase family protein</fullName>
    </submittedName>
</protein>
<dbReference type="EMBL" id="JAMOIL010000008">
    <property type="protein sequence ID" value="MCM0620119.1"/>
    <property type="molecule type" value="Genomic_DNA"/>
</dbReference>
<evidence type="ECO:0000259" key="2">
    <source>
        <dbReference type="Pfam" id="PF09992"/>
    </source>
</evidence>
<dbReference type="AlphaFoldDB" id="A0A9X2D6V6"/>
<sequence length="428" mass="44763">MIPRRPLAGLVALVTAGALAAPLGTALAADGSERGTSAERERTGRLVLDRDAVSSTGESGRAVADDDGSSVVLGGATGGRVATRTGAVTEVRPGVSFTRLSATSSRGTTRATLLTVSLRQRGVGLDVEDGSSITGLSRVRTMLGEQRRFVAAVNGDFFDIHGTNAPLGTALSPSRGLLNARARDWNQTFMLTSRGRPVFEQAQLYGRVVGVPGGQLTNVNSATVLPGGIGVYTRHWGTYSPGRAVVEGRRQGVRMVIVRKGRVAANRAKVVGGKRGWGMVLVGRGAGAKALASLRRGERVKVRKGLVGQPQLALTGSRIIIDDGVGRELDDTETAPRTVIGIDRDTKELLLLAVDGRSSRSRGFTLAELVGVMQQLGADEALNLDGGGSTTMAVRRQGRLRLVNTPSDGAERSVANSLVVTYDKPGRG</sequence>
<gene>
    <name evidence="3" type="ORF">M8330_07400</name>
</gene>
<dbReference type="Proteomes" id="UP001139485">
    <property type="component" value="Unassembled WGS sequence"/>
</dbReference>
<evidence type="ECO:0000313" key="3">
    <source>
        <dbReference type="EMBL" id="MCM0620119.1"/>
    </source>
</evidence>
<dbReference type="RefSeq" id="WP_250826798.1">
    <property type="nucleotide sequence ID" value="NZ_JAMOIL010000008.1"/>
</dbReference>
<feature type="chain" id="PRO_5040843058" evidence="1">
    <location>
        <begin position="21"/>
        <end position="428"/>
    </location>
</feature>
<keyword evidence="1" id="KW-0732">Signal</keyword>
<organism evidence="3 4">
    <name type="scientific">Nocardioides bruguierae</name>
    <dbReference type="NCBI Taxonomy" id="2945102"/>
    <lineage>
        <taxon>Bacteria</taxon>
        <taxon>Bacillati</taxon>
        <taxon>Actinomycetota</taxon>
        <taxon>Actinomycetes</taxon>
        <taxon>Propionibacteriales</taxon>
        <taxon>Nocardioidaceae</taxon>
        <taxon>Nocardioides</taxon>
    </lineage>
</organism>
<keyword evidence="3" id="KW-0326">Glycosidase</keyword>
<evidence type="ECO:0000256" key="1">
    <source>
        <dbReference type="SAM" id="SignalP"/>
    </source>
</evidence>
<keyword evidence="4" id="KW-1185">Reference proteome</keyword>
<dbReference type="GO" id="GO:0016798">
    <property type="term" value="F:hydrolase activity, acting on glycosyl bonds"/>
    <property type="evidence" value="ECO:0007669"/>
    <property type="project" value="UniProtKB-KW"/>
</dbReference>
<dbReference type="InterPro" id="IPR018711">
    <property type="entry name" value="NAGPA"/>
</dbReference>
<reference evidence="3" key="1">
    <citation type="submission" date="2022-05" db="EMBL/GenBank/DDBJ databases">
        <authorList>
            <person name="Tuo L."/>
        </authorList>
    </citation>
    <scope>NUCLEOTIDE SEQUENCE</scope>
    <source>
        <strain evidence="3">BSK12Z-4</strain>
    </source>
</reference>
<dbReference type="PANTHER" id="PTHR40446:SF2">
    <property type="entry name" value="N-ACETYLGLUCOSAMINE-1-PHOSPHODIESTER ALPHA-N-ACETYLGLUCOSAMINIDASE"/>
    <property type="match status" value="1"/>
</dbReference>
<dbReference type="PANTHER" id="PTHR40446">
    <property type="entry name" value="N-ACETYLGLUCOSAMINE-1-PHOSPHODIESTER ALPHA-N-ACETYLGLUCOSAMINIDASE"/>
    <property type="match status" value="1"/>
</dbReference>